<feature type="binding site" evidence="10">
    <location>
        <position position="152"/>
    </location>
    <ligand>
        <name>NAD(+)</name>
        <dbReference type="ChEBI" id="CHEBI:57540"/>
    </ligand>
</feature>
<dbReference type="PROSITE" id="PS51257">
    <property type="entry name" value="PROKAR_LIPOPROTEIN"/>
    <property type="match status" value="1"/>
</dbReference>
<dbReference type="PIRSF" id="PIRSF000124">
    <property type="entry name" value="UDPglc_GDPman_dh"/>
    <property type="match status" value="1"/>
</dbReference>
<dbReference type="SUPFAM" id="SSF51735">
    <property type="entry name" value="NAD(P)-binding Rossmann-fold domains"/>
    <property type="match status" value="1"/>
</dbReference>
<dbReference type="InterPro" id="IPR001732">
    <property type="entry name" value="UDP-Glc/GDP-Man_DH_N"/>
</dbReference>
<feature type="active site" description="Nucleophile" evidence="8">
    <location>
        <position position="257"/>
    </location>
</feature>
<evidence type="ECO:0000313" key="13">
    <source>
        <dbReference type="Proteomes" id="UP000184148"/>
    </source>
</evidence>
<dbReference type="NCBIfam" id="TIGR03026">
    <property type="entry name" value="NDP-sugDHase"/>
    <property type="match status" value="1"/>
</dbReference>
<feature type="binding site" evidence="9">
    <location>
        <begin position="149"/>
        <end position="152"/>
    </location>
    <ligand>
        <name>substrate</name>
    </ligand>
</feature>
<dbReference type="Gene3D" id="1.20.5.100">
    <property type="entry name" value="Cytochrome c1, transmembrane anchor, C-terminal"/>
    <property type="match status" value="1"/>
</dbReference>
<feature type="binding site" evidence="10">
    <location>
        <position position="85"/>
    </location>
    <ligand>
        <name>NAD(+)</name>
        <dbReference type="ChEBI" id="CHEBI:57540"/>
    </ligand>
</feature>
<feature type="binding site" evidence="10">
    <location>
        <position position="30"/>
    </location>
    <ligand>
        <name>NAD(+)</name>
        <dbReference type="ChEBI" id="CHEBI:57540"/>
    </ligand>
</feature>
<feature type="binding site" evidence="10">
    <location>
        <position position="120"/>
    </location>
    <ligand>
        <name>NAD(+)</name>
        <dbReference type="ChEBI" id="CHEBI:57540"/>
    </ligand>
</feature>
<dbReference type="InterPro" id="IPR036291">
    <property type="entry name" value="NAD(P)-bd_dom_sf"/>
</dbReference>
<dbReference type="Pfam" id="PF03720">
    <property type="entry name" value="UDPG_MGDP_dh_C"/>
    <property type="match status" value="1"/>
</dbReference>
<dbReference type="OrthoDB" id="9803238at2"/>
<dbReference type="PANTHER" id="PTHR43750">
    <property type="entry name" value="UDP-GLUCOSE 6-DEHYDROGENASE TUAD"/>
    <property type="match status" value="1"/>
</dbReference>
<evidence type="ECO:0000256" key="1">
    <source>
        <dbReference type="ARBA" id="ARBA00004701"/>
    </source>
</evidence>
<dbReference type="InterPro" id="IPR014026">
    <property type="entry name" value="UDP-Glc/GDP-Man_DH_dimer"/>
</dbReference>
<evidence type="ECO:0000256" key="7">
    <source>
        <dbReference type="PIRNR" id="PIRNR000124"/>
    </source>
</evidence>
<dbReference type="InterPro" id="IPR014027">
    <property type="entry name" value="UDP-Glc/GDP-Man_DH_C"/>
</dbReference>
<dbReference type="SUPFAM" id="SSF52413">
    <property type="entry name" value="UDP-glucose/GDP-mannose dehydrogenase C-terminal domain"/>
    <property type="match status" value="1"/>
</dbReference>
<name>A0A1M4VIE2_9FIRM</name>
<dbReference type="STRING" id="1121429.SAMN02745133_00945"/>
<dbReference type="Proteomes" id="UP000184148">
    <property type="component" value="Unassembled WGS sequence"/>
</dbReference>
<evidence type="ECO:0000256" key="8">
    <source>
        <dbReference type="PIRSR" id="PIRSR500134-1"/>
    </source>
</evidence>
<keyword evidence="4 7" id="KW-0560">Oxidoreductase</keyword>
<dbReference type="UniPathway" id="UPA00038">
    <property type="reaction ID" value="UER00491"/>
</dbReference>
<evidence type="ECO:0000256" key="3">
    <source>
        <dbReference type="ARBA" id="ARBA00012954"/>
    </source>
</evidence>
<dbReference type="PANTHER" id="PTHR43750:SF3">
    <property type="entry name" value="UDP-GLUCOSE 6-DEHYDROGENASE TUAD"/>
    <property type="match status" value="1"/>
</dbReference>
<proteinExistence type="inferred from homology"/>
<evidence type="ECO:0000256" key="4">
    <source>
        <dbReference type="ARBA" id="ARBA00023002"/>
    </source>
</evidence>
<dbReference type="Pfam" id="PF03721">
    <property type="entry name" value="UDPG_MGDP_dh_N"/>
    <property type="match status" value="1"/>
</dbReference>
<comment type="similarity">
    <text evidence="2 7">Belongs to the UDP-glucose/GDP-mannose dehydrogenase family.</text>
</comment>
<dbReference type="RefSeq" id="WP_073236474.1">
    <property type="nucleotide sequence ID" value="NZ_FQUY01000004.1"/>
</dbReference>
<organism evidence="12 13">
    <name type="scientific">Desulforamulus putei DSM 12395</name>
    <dbReference type="NCBI Taxonomy" id="1121429"/>
    <lineage>
        <taxon>Bacteria</taxon>
        <taxon>Bacillati</taxon>
        <taxon>Bacillota</taxon>
        <taxon>Clostridia</taxon>
        <taxon>Eubacteriales</taxon>
        <taxon>Peptococcaceae</taxon>
        <taxon>Desulforamulus</taxon>
    </lineage>
</organism>
<dbReference type="SMART" id="SM00984">
    <property type="entry name" value="UDPG_MGDP_dh_C"/>
    <property type="match status" value="1"/>
</dbReference>
<dbReference type="InterPro" id="IPR028357">
    <property type="entry name" value="UDPglc_DH_bac"/>
</dbReference>
<dbReference type="InterPro" id="IPR036220">
    <property type="entry name" value="UDP-Glc/GDP-Man_DH_C_sf"/>
</dbReference>
<dbReference type="InterPro" id="IPR008927">
    <property type="entry name" value="6-PGluconate_DH-like_C_sf"/>
</dbReference>
<evidence type="ECO:0000256" key="9">
    <source>
        <dbReference type="PIRSR" id="PIRSR500134-2"/>
    </source>
</evidence>
<evidence type="ECO:0000313" key="12">
    <source>
        <dbReference type="EMBL" id="SHE68791.1"/>
    </source>
</evidence>
<accession>A0A1M4VIE2</accession>
<dbReference type="GO" id="GO:0051287">
    <property type="term" value="F:NAD binding"/>
    <property type="evidence" value="ECO:0007669"/>
    <property type="project" value="InterPro"/>
</dbReference>
<evidence type="ECO:0000256" key="2">
    <source>
        <dbReference type="ARBA" id="ARBA00006601"/>
    </source>
</evidence>
<feature type="binding site" evidence="9">
    <location>
        <begin position="246"/>
        <end position="250"/>
    </location>
    <ligand>
        <name>substrate</name>
    </ligand>
</feature>
<feature type="binding site" evidence="10">
    <location>
        <position position="324"/>
    </location>
    <ligand>
        <name>NAD(+)</name>
        <dbReference type="ChEBI" id="CHEBI:57540"/>
    </ligand>
</feature>
<keyword evidence="5 7" id="KW-0520">NAD</keyword>
<gene>
    <name evidence="12" type="ORF">SAMN02745133_00945</name>
</gene>
<keyword evidence="13" id="KW-1185">Reference proteome</keyword>
<feature type="binding site" evidence="9">
    <location>
        <position position="254"/>
    </location>
    <ligand>
        <name>substrate</name>
    </ligand>
</feature>
<feature type="domain" description="UDP-glucose/GDP-mannose dehydrogenase C-terminal" evidence="11">
    <location>
        <begin position="310"/>
        <end position="412"/>
    </location>
</feature>
<feature type="binding site" evidence="10">
    <location>
        <position position="35"/>
    </location>
    <ligand>
        <name>NAD(+)</name>
        <dbReference type="ChEBI" id="CHEBI:57540"/>
    </ligand>
</feature>
<evidence type="ECO:0000256" key="6">
    <source>
        <dbReference type="ARBA" id="ARBA00047473"/>
    </source>
</evidence>
<evidence type="ECO:0000259" key="11">
    <source>
        <dbReference type="SMART" id="SM00984"/>
    </source>
</evidence>
<dbReference type="GO" id="GO:0000271">
    <property type="term" value="P:polysaccharide biosynthetic process"/>
    <property type="evidence" value="ECO:0007669"/>
    <property type="project" value="InterPro"/>
</dbReference>
<protein>
    <recommendedName>
        <fullName evidence="3 7">UDP-glucose 6-dehydrogenase</fullName>
        <ecNumber evidence="3 7">1.1.1.22</ecNumber>
    </recommendedName>
</protein>
<reference evidence="13" key="1">
    <citation type="submission" date="2016-11" db="EMBL/GenBank/DDBJ databases">
        <authorList>
            <person name="Varghese N."/>
            <person name="Submissions S."/>
        </authorList>
    </citation>
    <scope>NUCLEOTIDE SEQUENCE [LARGE SCALE GENOMIC DNA]</scope>
    <source>
        <strain evidence="13">DSM 12395</strain>
    </source>
</reference>
<evidence type="ECO:0000256" key="5">
    <source>
        <dbReference type="ARBA" id="ARBA00023027"/>
    </source>
</evidence>
<dbReference type="GO" id="GO:0003979">
    <property type="term" value="F:UDP-glucose 6-dehydrogenase activity"/>
    <property type="evidence" value="ECO:0007669"/>
    <property type="project" value="UniProtKB-EC"/>
</dbReference>
<dbReference type="InterPro" id="IPR017476">
    <property type="entry name" value="UDP-Glc/GDP-Man"/>
</dbReference>
<dbReference type="EC" id="1.1.1.22" evidence="3 7"/>
<dbReference type="GO" id="GO:0006065">
    <property type="term" value="P:UDP-glucuronate biosynthetic process"/>
    <property type="evidence" value="ECO:0007669"/>
    <property type="project" value="UniProtKB-UniPathway"/>
</dbReference>
<comment type="pathway">
    <text evidence="1">Nucleotide-sugar biosynthesis; UDP-alpha-D-glucuronate biosynthesis; UDP-alpha-D-glucuronate from UDP-alpha-D-glucose: step 1/1.</text>
</comment>
<sequence length="427" mass="46824">MKVIVVGAGYVGLVAAACLSQSGHQVVCVDKNIKKIEALNNGIIPIYEENLESIVRESLGNNNLQFSSKIFVSSDIDMIIIAVGTPTLPDGRVDLSQVYNVFREIVNVVDHPIIVVMKSTVPPGVGEKVKKVFLNKSKVPISYISNPEFLREGQAVWDWYNPDRIVIGGDDRESIKKVLKLYSDIDAPRCIMDITSAEMVKYASNAFLATKISFINEIANLCELVGADILPVAKAVGLDKRIGGQFLKAGLGYGGSCFPKDTRGLDFVSTINGHTFNLLKSVIEVNFKQRIYAVRKLINHLGTINGKKVGVLGIAFKPNTDDTRESPAIDIIKMLVDEGADVVAYDPVVGSEQCPLPEEITLTNNYEVATKHAHALVICTEWPEILNIDWEEVAGHMRDPKVILDGRNCLSKSLLVELGFKYLGIGR</sequence>
<evidence type="ECO:0000256" key="10">
    <source>
        <dbReference type="PIRSR" id="PIRSR500134-3"/>
    </source>
</evidence>
<feature type="binding site" evidence="9">
    <location>
        <position position="201"/>
    </location>
    <ligand>
        <name>substrate</name>
    </ligand>
</feature>
<dbReference type="Pfam" id="PF00984">
    <property type="entry name" value="UDPG_MGDP_dh"/>
    <property type="match status" value="1"/>
</dbReference>
<dbReference type="SUPFAM" id="SSF48179">
    <property type="entry name" value="6-phosphogluconate dehydrogenase C-terminal domain-like"/>
    <property type="match status" value="1"/>
</dbReference>
<comment type="catalytic activity">
    <reaction evidence="6 7">
        <text>UDP-alpha-D-glucose + 2 NAD(+) + H2O = UDP-alpha-D-glucuronate + 2 NADH + 3 H(+)</text>
        <dbReference type="Rhea" id="RHEA:23596"/>
        <dbReference type="ChEBI" id="CHEBI:15377"/>
        <dbReference type="ChEBI" id="CHEBI:15378"/>
        <dbReference type="ChEBI" id="CHEBI:57540"/>
        <dbReference type="ChEBI" id="CHEBI:57945"/>
        <dbReference type="ChEBI" id="CHEBI:58052"/>
        <dbReference type="ChEBI" id="CHEBI:58885"/>
        <dbReference type="EC" id="1.1.1.22"/>
    </reaction>
</comment>
<dbReference type="EMBL" id="FQUY01000004">
    <property type="protein sequence ID" value="SHE68791.1"/>
    <property type="molecule type" value="Genomic_DNA"/>
</dbReference>
<feature type="binding site" evidence="9">
    <location>
        <position position="317"/>
    </location>
    <ligand>
        <name>substrate</name>
    </ligand>
</feature>
<feature type="binding site" evidence="10">
    <location>
        <position position="260"/>
    </location>
    <ligand>
        <name>NAD(+)</name>
        <dbReference type="ChEBI" id="CHEBI:57540"/>
    </ligand>
</feature>
<dbReference type="AlphaFoldDB" id="A0A1M4VIE2"/>
<dbReference type="Gene3D" id="3.40.50.720">
    <property type="entry name" value="NAD(P)-binding Rossmann-like Domain"/>
    <property type="match status" value="2"/>
</dbReference>
<dbReference type="PIRSF" id="PIRSF500134">
    <property type="entry name" value="UDPglc_DH_bac"/>
    <property type="match status" value="1"/>
</dbReference>